<proteinExistence type="predicted"/>
<reference evidence="6" key="1">
    <citation type="journal article" date="2019" name="Int. J. Syst. Evol. Microbiol.">
        <title>The Global Catalogue of Microorganisms (GCM) 10K type strain sequencing project: providing services to taxonomists for standard genome sequencing and annotation.</title>
        <authorList>
            <consortium name="The Broad Institute Genomics Platform"/>
            <consortium name="The Broad Institute Genome Sequencing Center for Infectious Disease"/>
            <person name="Wu L."/>
            <person name="Ma J."/>
        </authorList>
    </citation>
    <scope>NUCLEOTIDE SEQUENCE [LARGE SCALE GENOMIC DNA]</scope>
    <source>
        <strain evidence="6">NBRC 104970</strain>
    </source>
</reference>
<dbReference type="InterPro" id="IPR000160">
    <property type="entry name" value="GGDEF_dom"/>
</dbReference>
<dbReference type="EMBL" id="BSOZ01000010">
    <property type="protein sequence ID" value="GLS03900.1"/>
    <property type="molecule type" value="Genomic_DNA"/>
</dbReference>
<feature type="domain" description="GGDEF" evidence="4">
    <location>
        <begin position="179"/>
        <end position="312"/>
    </location>
</feature>
<gene>
    <name evidence="5" type="ORF">GCM10007860_10450</name>
</gene>
<name>A0ABQ6BPD2_9NEIS</name>
<dbReference type="Pfam" id="PF08448">
    <property type="entry name" value="PAS_4"/>
    <property type="match status" value="1"/>
</dbReference>
<dbReference type="PANTHER" id="PTHR45138">
    <property type="entry name" value="REGULATORY COMPONENTS OF SENSORY TRANSDUCTION SYSTEM"/>
    <property type="match status" value="1"/>
</dbReference>
<dbReference type="InterPro" id="IPR013656">
    <property type="entry name" value="PAS_4"/>
</dbReference>
<protein>
    <recommendedName>
        <fullName evidence="1">diguanylate cyclase</fullName>
        <ecNumber evidence="1">2.7.7.65</ecNumber>
    </recommendedName>
</protein>
<comment type="catalytic activity">
    <reaction evidence="2">
        <text>2 GTP = 3',3'-c-di-GMP + 2 diphosphate</text>
        <dbReference type="Rhea" id="RHEA:24898"/>
        <dbReference type="ChEBI" id="CHEBI:33019"/>
        <dbReference type="ChEBI" id="CHEBI:37565"/>
        <dbReference type="ChEBI" id="CHEBI:58805"/>
        <dbReference type="EC" id="2.7.7.65"/>
    </reaction>
</comment>
<dbReference type="RefSeq" id="WP_018749026.1">
    <property type="nucleotide sequence ID" value="NZ_BAABUF010000019.1"/>
</dbReference>
<dbReference type="InterPro" id="IPR050469">
    <property type="entry name" value="Diguanylate_Cyclase"/>
</dbReference>
<dbReference type="InterPro" id="IPR029787">
    <property type="entry name" value="Nucleotide_cyclase"/>
</dbReference>
<dbReference type="InterPro" id="IPR000014">
    <property type="entry name" value="PAS"/>
</dbReference>
<comment type="caution">
    <text evidence="5">The sequence shown here is derived from an EMBL/GenBank/DDBJ whole genome shotgun (WGS) entry which is preliminary data.</text>
</comment>
<dbReference type="SUPFAM" id="SSF55073">
    <property type="entry name" value="Nucleotide cyclase"/>
    <property type="match status" value="1"/>
</dbReference>
<dbReference type="CDD" id="cd00130">
    <property type="entry name" value="PAS"/>
    <property type="match status" value="1"/>
</dbReference>
<dbReference type="SMART" id="SM00267">
    <property type="entry name" value="GGDEF"/>
    <property type="match status" value="1"/>
</dbReference>
<evidence type="ECO:0000259" key="3">
    <source>
        <dbReference type="PROSITE" id="PS50112"/>
    </source>
</evidence>
<dbReference type="Proteomes" id="UP001156836">
    <property type="component" value="Unassembled WGS sequence"/>
</dbReference>
<dbReference type="Pfam" id="PF00990">
    <property type="entry name" value="GGDEF"/>
    <property type="match status" value="1"/>
</dbReference>
<accession>A0ABQ6BPD2</accession>
<organism evidence="5 6">
    <name type="scientific">Chitiniphilus shinanonensis</name>
    <dbReference type="NCBI Taxonomy" id="553088"/>
    <lineage>
        <taxon>Bacteria</taxon>
        <taxon>Pseudomonadati</taxon>
        <taxon>Pseudomonadota</taxon>
        <taxon>Betaproteobacteria</taxon>
        <taxon>Neisseriales</taxon>
        <taxon>Chitinibacteraceae</taxon>
        <taxon>Chitiniphilus</taxon>
    </lineage>
</organism>
<dbReference type="PROSITE" id="PS50112">
    <property type="entry name" value="PAS"/>
    <property type="match status" value="1"/>
</dbReference>
<evidence type="ECO:0000256" key="1">
    <source>
        <dbReference type="ARBA" id="ARBA00012528"/>
    </source>
</evidence>
<dbReference type="Gene3D" id="3.30.450.20">
    <property type="entry name" value="PAS domain"/>
    <property type="match status" value="1"/>
</dbReference>
<sequence>MTESPADFIVSEINAGIFMLDRQYRVLLWNRFMAQHSDLDAETVIGRNLFELFPDLPQKWLVKKIDSVFVLKNFAFTSWEQRPYLFRFRHNRPITGGIDYMRQNFTFMPMRNAQGEVEAVVVTLLDATDSAIYQTMMQAAMRKLEESSNRDGLTGVFNRRYIDTRIFDEIQRIGRYQAAPFSVVLLDLDHFKRINDTYGHLAGDEVLREVARRVLPGLREPDVFGRYGGEEFILILPQTDLEGARSAAERIRFAIGAEAIVCGEQHIQVTASLGVASFLPPFSSAAEVTQAADEALYQSKHNGRNRVSVYPAQQSQTG</sequence>
<dbReference type="NCBIfam" id="TIGR00254">
    <property type="entry name" value="GGDEF"/>
    <property type="match status" value="1"/>
</dbReference>
<dbReference type="EC" id="2.7.7.65" evidence="1"/>
<keyword evidence="6" id="KW-1185">Reference proteome</keyword>
<dbReference type="InterPro" id="IPR035965">
    <property type="entry name" value="PAS-like_dom_sf"/>
</dbReference>
<feature type="domain" description="PAS" evidence="3">
    <location>
        <begin position="2"/>
        <end position="53"/>
    </location>
</feature>
<dbReference type="CDD" id="cd01949">
    <property type="entry name" value="GGDEF"/>
    <property type="match status" value="1"/>
</dbReference>
<dbReference type="InterPro" id="IPR043128">
    <property type="entry name" value="Rev_trsase/Diguanyl_cyclase"/>
</dbReference>
<evidence type="ECO:0000256" key="2">
    <source>
        <dbReference type="ARBA" id="ARBA00034247"/>
    </source>
</evidence>
<dbReference type="PANTHER" id="PTHR45138:SF9">
    <property type="entry name" value="DIGUANYLATE CYCLASE DGCM-RELATED"/>
    <property type="match status" value="1"/>
</dbReference>
<evidence type="ECO:0000313" key="5">
    <source>
        <dbReference type="EMBL" id="GLS03900.1"/>
    </source>
</evidence>
<evidence type="ECO:0000259" key="4">
    <source>
        <dbReference type="PROSITE" id="PS50887"/>
    </source>
</evidence>
<dbReference type="Gene3D" id="3.30.70.270">
    <property type="match status" value="1"/>
</dbReference>
<dbReference type="SUPFAM" id="SSF55785">
    <property type="entry name" value="PYP-like sensor domain (PAS domain)"/>
    <property type="match status" value="1"/>
</dbReference>
<evidence type="ECO:0000313" key="6">
    <source>
        <dbReference type="Proteomes" id="UP001156836"/>
    </source>
</evidence>
<dbReference type="PROSITE" id="PS50887">
    <property type="entry name" value="GGDEF"/>
    <property type="match status" value="1"/>
</dbReference>